<keyword evidence="3" id="KW-0808">Transferase</keyword>
<evidence type="ECO:0000256" key="1">
    <source>
        <dbReference type="ARBA" id="ARBA00022527"/>
    </source>
</evidence>
<feature type="domain" description="Histidine kinase/HSP90-like ATPase" evidence="2">
    <location>
        <begin position="12"/>
        <end position="131"/>
    </location>
</feature>
<organism evidence="3 4">
    <name type="scientific">Thermomonospora echinospora</name>
    <dbReference type="NCBI Taxonomy" id="1992"/>
    <lineage>
        <taxon>Bacteria</taxon>
        <taxon>Bacillati</taxon>
        <taxon>Actinomycetota</taxon>
        <taxon>Actinomycetes</taxon>
        <taxon>Streptosporangiales</taxon>
        <taxon>Thermomonosporaceae</taxon>
        <taxon>Thermomonospora</taxon>
    </lineage>
</organism>
<keyword evidence="3" id="KW-0418">Kinase</keyword>
<evidence type="ECO:0000259" key="2">
    <source>
        <dbReference type="Pfam" id="PF13581"/>
    </source>
</evidence>
<dbReference type="RefSeq" id="WP_103939582.1">
    <property type="nucleotide sequence ID" value="NZ_FNVO01000009.1"/>
</dbReference>
<sequence>MAAAVLGSMAIVAEASQVRVVRRWLRGLLGAEHPACYDSELLGSELVTNAIEHSDSGQFGPGGTPGTVHITVLALDGAVRVEVTDAGSATSVPQIADPATYATSGRGLRMVRDLTGGRCGTHTHEGGRTVWFELPHPPALTPNGDRP</sequence>
<proteinExistence type="predicted"/>
<evidence type="ECO:0000313" key="4">
    <source>
        <dbReference type="Proteomes" id="UP000236723"/>
    </source>
</evidence>
<dbReference type="OrthoDB" id="3852691at2"/>
<dbReference type="Pfam" id="PF13581">
    <property type="entry name" value="HATPase_c_2"/>
    <property type="match status" value="1"/>
</dbReference>
<evidence type="ECO:0000313" key="3">
    <source>
        <dbReference type="EMBL" id="SEG70105.1"/>
    </source>
</evidence>
<dbReference type="GO" id="GO:0004674">
    <property type="term" value="F:protein serine/threonine kinase activity"/>
    <property type="evidence" value="ECO:0007669"/>
    <property type="project" value="UniProtKB-KW"/>
</dbReference>
<dbReference type="Proteomes" id="UP000236723">
    <property type="component" value="Unassembled WGS sequence"/>
</dbReference>
<keyword evidence="1" id="KW-0723">Serine/threonine-protein kinase</keyword>
<name>A0A1H6CBR8_9ACTN</name>
<dbReference type="PANTHER" id="PTHR35526">
    <property type="entry name" value="ANTI-SIGMA-F FACTOR RSBW-RELATED"/>
    <property type="match status" value="1"/>
</dbReference>
<dbReference type="InterPro" id="IPR050267">
    <property type="entry name" value="Anti-sigma-factor_SerPK"/>
</dbReference>
<dbReference type="InterPro" id="IPR036890">
    <property type="entry name" value="HATPase_C_sf"/>
</dbReference>
<dbReference type="InterPro" id="IPR003594">
    <property type="entry name" value="HATPase_dom"/>
</dbReference>
<dbReference type="PANTHER" id="PTHR35526:SF3">
    <property type="entry name" value="ANTI-SIGMA-F FACTOR RSBW"/>
    <property type="match status" value="1"/>
</dbReference>
<reference evidence="4" key="1">
    <citation type="submission" date="2016-10" db="EMBL/GenBank/DDBJ databases">
        <authorList>
            <person name="Varghese N."/>
            <person name="Submissions S."/>
        </authorList>
    </citation>
    <scope>NUCLEOTIDE SEQUENCE [LARGE SCALE GENOMIC DNA]</scope>
    <source>
        <strain evidence="4">DSM 43163</strain>
    </source>
</reference>
<accession>A0A1H6CBR8</accession>
<keyword evidence="4" id="KW-1185">Reference proteome</keyword>
<gene>
    <name evidence="3" type="ORF">SAMN04489712_109142</name>
</gene>
<dbReference type="SUPFAM" id="SSF55874">
    <property type="entry name" value="ATPase domain of HSP90 chaperone/DNA topoisomerase II/histidine kinase"/>
    <property type="match status" value="1"/>
</dbReference>
<dbReference type="CDD" id="cd16936">
    <property type="entry name" value="HATPase_RsbW-like"/>
    <property type="match status" value="1"/>
</dbReference>
<protein>
    <submittedName>
        <fullName evidence="3">Histidine kinase-like ATPase domain-containing protein</fullName>
    </submittedName>
</protein>
<dbReference type="Gene3D" id="3.30.565.10">
    <property type="entry name" value="Histidine kinase-like ATPase, C-terminal domain"/>
    <property type="match status" value="1"/>
</dbReference>
<dbReference type="EMBL" id="FNVO01000009">
    <property type="protein sequence ID" value="SEG70105.1"/>
    <property type="molecule type" value="Genomic_DNA"/>
</dbReference>
<dbReference type="AlphaFoldDB" id="A0A1H6CBR8"/>